<evidence type="ECO:0000313" key="3">
    <source>
        <dbReference type="Proteomes" id="UP000053820"/>
    </source>
</evidence>
<dbReference type="AlphaFoldDB" id="A0A0C9W3Y0"/>
<reference evidence="2 3" key="1">
    <citation type="submission" date="2014-04" db="EMBL/GenBank/DDBJ databases">
        <title>Evolutionary Origins and Diversification of the Mycorrhizal Mutualists.</title>
        <authorList>
            <consortium name="DOE Joint Genome Institute"/>
            <consortium name="Mycorrhizal Genomics Consortium"/>
            <person name="Kohler A."/>
            <person name="Kuo A."/>
            <person name="Nagy L.G."/>
            <person name="Floudas D."/>
            <person name="Copeland A."/>
            <person name="Barry K.W."/>
            <person name="Cichocki N."/>
            <person name="Veneault-Fourrey C."/>
            <person name="LaButti K."/>
            <person name="Lindquist E.A."/>
            <person name="Lipzen A."/>
            <person name="Lundell T."/>
            <person name="Morin E."/>
            <person name="Murat C."/>
            <person name="Riley R."/>
            <person name="Ohm R."/>
            <person name="Sun H."/>
            <person name="Tunlid A."/>
            <person name="Henrissat B."/>
            <person name="Grigoriev I.V."/>
            <person name="Hibbett D.S."/>
            <person name="Martin F."/>
        </authorList>
    </citation>
    <scope>NUCLEOTIDE SEQUENCE [LARGE SCALE GENOMIC DNA]</scope>
    <source>
        <strain evidence="2 3">MD-312</strain>
    </source>
</reference>
<dbReference type="HOGENOM" id="CLU_3087516_0_0_1"/>
<keyword evidence="1" id="KW-0472">Membrane</keyword>
<evidence type="ECO:0000256" key="1">
    <source>
        <dbReference type="SAM" id="Phobius"/>
    </source>
</evidence>
<dbReference type="OrthoDB" id="2683627at2759"/>
<dbReference type="Proteomes" id="UP000053820">
    <property type="component" value="Unassembled WGS sequence"/>
</dbReference>
<dbReference type="EMBL" id="KN839866">
    <property type="protein sequence ID" value="KIJ61038.1"/>
    <property type="molecule type" value="Genomic_DNA"/>
</dbReference>
<keyword evidence="3" id="KW-1185">Reference proteome</keyword>
<organism evidence="2 3">
    <name type="scientific">Hydnomerulius pinastri MD-312</name>
    <dbReference type="NCBI Taxonomy" id="994086"/>
    <lineage>
        <taxon>Eukaryota</taxon>
        <taxon>Fungi</taxon>
        <taxon>Dikarya</taxon>
        <taxon>Basidiomycota</taxon>
        <taxon>Agaricomycotina</taxon>
        <taxon>Agaricomycetes</taxon>
        <taxon>Agaricomycetidae</taxon>
        <taxon>Boletales</taxon>
        <taxon>Boletales incertae sedis</taxon>
        <taxon>Leucogyrophana</taxon>
    </lineage>
</organism>
<keyword evidence="1" id="KW-1133">Transmembrane helix</keyword>
<accession>A0A0C9W3Y0</accession>
<protein>
    <submittedName>
        <fullName evidence="2">Uncharacterized protein</fullName>
    </submittedName>
</protein>
<feature type="transmembrane region" description="Helical" evidence="1">
    <location>
        <begin position="18"/>
        <end position="37"/>
    </location>
</feature>
<evidence type="ECO:0000313" key="2">
    <source>
        <dbReference type="EMBL" id="KIJ61038.1"/>
    </source>
</evidence>
<keyword evidence="1" id="KW-0812">Transmembrane</keyword>
<gene>
    <name evidence="2" type="ORF">HYDPIDRAFT_31739</name>
</gene>
<sequence length="52" mass="6017">MALLVNFDYAMRTDGQMFMFKGMGTLLFVSYHILKILQRNATGHQQKQAVDH</sequence>
<proteinExistence type="predicted"/>
<name>A0A0C9W3Y0_9AGAM</name>